<dbReference type="InterPro" id="IPR037972">
    <property type="entry name" value="RepB_N"/>
</dbReference>
<dbReference type="CDD" id="cd16405">
    <property type="entry name" value="RepB_like_N"/>
    <property type="match status" value="1"/>
</dbReference>
<accession>A0A225DLP1</accession>
<dbReference type="SUPFAM" id="SSF110849">
    <property type="entry name" value="ParB/Sulfiredoxin"/>
    <property type="match status" value="1"/>
</dbReference>
<dbReference type="PANTHER" id="PTHR33375">
    <property type="entry name" value="CHROMOSOME-PARTITIONING PROTEIN PARB-RELATED"/>
    <property type="match status" value="1"/>
</dbReference>
<dbReference type="Proteomes" id="UP000214646">
    <property type="component" value="Unassembled WGS sequence"/>
</dbReference>
<dbReference type="AlphaFoldDB" id="A0A225DLP1"/>
<dbReference type="InterPro" id="IPR001387">
    <property type="entry name" value="Cro/C1-type_HTH"/>
</dbReference>
<evidence type="ECO:0000259" key="3">
    <source>
        <dbReference type="SMART" id="SM00470"/>
    </source>
</evidence>
<comment type="similarity">
    <text evidence="1">Belongs to the ParB family.</text>
</comment>
<comment type="caution">
    <text evidence="4">The sequence shown here is derived from an EMBL/GenBank/DDBJ whole genome shotgun (WGS) entry which is preliminary data.</text>
</comment>
<gene>
    <name evidence="4" type="ORF">FRUB_06031</name>
</gene>
<dbReference type="GO" id="GO:0007059">
    <property type="term" value="P:chromosome segregation"/>
    <property type="evidence" value="ECO:0007669"/>
    <property type="project" value="UniProtKB-KW"/>
</dbReference>
<organism evidence="4 5">
    <name type="scientific">Fimbriiglobus ruber</name>
    <dbReference type="NCBI Taxonomy" id="1908690"/>
    <lineage>
        <taxon>Bacteria</taxon>
        <taxon>Pseudomonadati</taxon>
        <taxon>Planctomycetota</taxon>
        <taxon>Planctomycetia</taxon>
        <taxon>Gemmatales</taxon>
        <taxon>Gemmataceae</taxon>
        <taxon>Fimbriiglobus</taxon>
    </lineage>
</organism>
<keyword evidence="5" id="KW-1185">Reference proteome</keyword>
<evidence type="ECO:0000313" key="4">
    <source>
        <dbReference type="EMBL" id="OWK39468.1"/>
    </source>
</evidence>
<dbReference type="PANTHER" id="PTHR33375:SF1">
    <property type="entry name" value="CHROMOSOME-PARTITIONING PROTEIN PARB-RELATED"/>
    <property type="match status" value="1"/>
</dbReference>
<dbReference type="InterPro" id="IPR004437">
    <property type="entry name" value="ParB/RepB/Spo0J"/>
</dbReference>
<name>A0A225DLP1_9BACT</name>
<dbReference type="Pfam" id="PF17762">
    <property type="entry name" value="HTH_ParB"/>
    <property type="match status" value="1"/>
</dbReference>
<evidence type="ECO:0000256" key="2">
    <source>
        <dbReference type="ARBA" id="ARBA00022829"/>
    </source>
</evidence>
<feature type="domain" description="ParB-like N-terminal" evidence="3">
    <location>
        <begin position="1"/>
        <end position="85"/>
    </location>
</feature>
<dbReference type="SUPFAM" id="SSF109709">
    <property type="entry name" value="KorB DNA-binding domain-like"/>
    <property type="match status" value="1"/>
</dbReference>
<dbReference type="Gene3D" id="1.10.10.2830">
    <property type="match status" value="1"/>
</dbReference>
<sequence length="258" mass="28971">MNFDPDNSPGRIDDVKDLVDSVGALKQQIPGIVYPHPGMPGKYIAADGNRRLMACRILGIPFQAIVLDHQPSKKELRRIRVAANNAHKHMSPDQIADEIREHIAETGDTQEQAAEFFGISPSYVSKILAPSKWLLPELSTLADNPKISKAVIRIVATMPTPEKQKQLAEHVLAHIKQHGKAKRDNIQRIANEIKGKKAKKSRPATATKDGASLILPSDWRWERVVRWMAEQLKKFEREAKLEAEGKETRPITDLQKLL</sequence>
<dbReference type="InterPro" id="IPR041468">
    <property type="entry name" value="HTH_ParB/Spo0J"/>
</dbReference>
<evidence type="ECO:0000256" key="1">
    <source>
        <dbReference type="ARBA" id="ARBA00006295"/>
    </source>
</evidence>
<proteinExistence type="inferred from homology"/>
<dbReference type="InterPro" id="IPR036086">
    <property type="entry name" value="ParB/Sulfiredoxin_sf"/>
</dbReference>
<dbReference type="GO" id="GO:0003677">
    <property type="term" value="F:DNA binding"/>
    <property type="evidence" value="ECO:0007669"/>
    <property type="project" value="InterPro"/>
</dbReference>
<dbReference type="InterPro" id="IPR003115">
    <property type="entry name" value="ParB_N"/>
</dbReference>
<protein>
    <recommendedName>
        <fullName evidence="3">ParB-like N-terminal domain-containing protein</fullName>
    </recommendedName>
</protein>
<reference evidence="5" key="1">
    <citation type="submission" date="2017-06" db="EMBL/GenBank/DDBJ databases">
        <title>Genome analysis of Fimbriiglobus ruber SP5, the first member of the order Planctomycetales with confirmed chitinolytic capability.</title>
        <authorList>
            <person name="Ravin N.V."/>
            <person name="Rakitin A.L."/>
            <person name="Ivanova A.A."/>
            <person name="Beletsky A.V."/>
            <person name="Kulichevskaya I.S."/>
            <person name="Mardanov A.V."/>
            <person name="Dedysh S.N."/>
        </authorList>
    </citation>
    <scope>NUCLEOTIDE SEQUENCE [LARGE SCALE GENOMIC DNA]</scope>
    <source>
        <strain evidence="5">SP5</strain>
    </source>
</reference>
<dbReference type="EMBL" id="NIDE01000010">
    <property type="protein sequence ID" value="OWK39468.1"/>
    <property type="molecule type" value="Genomic_DNA"/>
</dbReference>
<dbReference type="GO" id="GO:0005694">
    <property type="term" value="C:chromosome"/>
    <property type="evidence" value="ECO:0007669"/>
    <property type="project" value="TreeGrafter"/>
</dbReference>
<dbReference type="CDD" id="cd00093">
    <property type="entry name" value="HTH_XRE"/>
    <property type="match status" value="1"/>
</dbReference>
<evidence type="ECO:0000313" key="5">
    <source>
        <dbReference type="Proteomes" id="UP000214646"/>
    </source>
</evidence>
<dbReference type="SMART" id="SM00470">
    <property type="entry name" value="ParB"/>
    <property type="match status" value="1"/>
</dbReference>
<dbReference type="NCBIfam" id="TIGR00180">
    <property type="entry name" value="parB_part"/>
    <property type="match status" value="1"/>
</dbReference>
<keyword evidence="2" id="KW-0159">Chromosome partition</keyword>
<dbReference type="InterPro" id="IPR050336">
    <property type="entry name" value="Chromosome_partition/occlusion"/>
</dbReference>